<dbReference type="EMBL" id="MEXN01000001">
    <property type="protein sequence ID" value="OGD04458.1"/>
    <property type="molecule type" value="Genomic_DNA"/>
</dbReference>
<gene>
    <name evidence="2" type="ORF">A2989_05535</name>
</gene>
<evidence type="ECO:0000313" key="2">
    <source>
        <dbReference type="EMBL" id="OGD04458.1"/>
    </source>
</evidence>
<dbReference type="STRING" id="1797259.A2989_05535"/>
<organism evidence="2 3">
    <name type="scientific">Candidatus Amesbacteria bacterium RIFCSPLOWO2_01_FULL_48_25</name>
    <dbReference type="NCBI Taxonomy" id="1797259"/>
    <lineage>
        <taxon>Bacteria</taxon>
        <taxon>Candidatus Amesiibacteriota</taxon>
    </lineage>
</organism>
<protein>
    <submittedName>
        <fullName evidence="2">Uncharacterized protein</fullName>
    </submittedName>
</protein>
<dbReference type="Proteomes" id="UP000177080">
    <property type="component" value="Unassembled WGS sequence"/>
</dbReference>
<name>A0A1F4ZE08_9BACT</name>
<dbReference type="AlphaFoldDB" id="A0A1F4ZE08"/>
<accession>A0A1F4ZE08</accession>
<proteinExistence type="predicted"/>
<comment type="caution">
    <text evidence="2">The sequence shown here is derived from an EMBL/GenBank/DDBJ whole genome shotgun (WGS) entry which is preliminary data.</text>
</comment>
<reference evidence="2 3" key="1">
    <citation type="journal article" date="2016" name="Nat. Commun.">
        <title>Thousands of microbial genomes shed light on interconnected biogeochemical processes in an aquifer system.</title>
        <authorList>
            <person name="Anantharaman K."/>
            <person name="Brown C.T."/>
            <person name="Hug L.A."/>
            <person name="Sharon I."/>
            <person name="Castelle C.J."/>
            <person name="Probst A.J."/>
            <person name="Thomas B.C."/>
            <person name="Singh A."/>
            <person name="Wilkins M.J."/>
            <person name="Karaoz U."/>
            <person name="Brodie E.L."/>
            <person name="Williams K.H."/>
            <person name="Hubbard S.S."/>
            <person name="Banfield J.F."/>
        </authorList>
    </citation>
    <scope>NUCLEOTIDE SEQUENCE [LARGE SCALE GENOMIC DNA]</scope>
</reference>
<sequence>MTKKLKMIGVAAALFAASVLPTFAAEPAVQGCFGHDISSYATEGETDPGSFFEFESGAGWGGFISGVATSLGADDHFGVGGEINAHQAGVIPDTVISNSCN</sequence>
<feature type="chain" id="PRO_5009516021" evidence="1">
    <location>
        <begin position="25"/>
        <end position="101"/>
    </location>
</feature>
<keyword evidence="1" id="KW-0732">Signal</keyword>
<evidence type="ECO:0000256" key="1">
    <source>
        <dbReference type="SAM" id="SignalP"/>
    </source>
</evidence>
<feature type="signal peptide" evidence="1">
    <location>
        <begin position="1"/>
        <end position="24"/>
    </location>
</feature>
<evidence type="ECO:0000313" key="3">
    <source>
        <dbReference type="Proteomes" id="UP000177080"/>
    </source>
</evidence>